<sequence>MDNRIVIRLSELEKNELSTISYELGLNLSDYVRKRLLGGGLRSEYLSLIKQRINNYNEGELFTIKDALGEIHWSYLSKAEKKTLIEDFIEAIEDDELNVDVAKITKKGRYKFTKIEDSERVRRLFKNYVEQYYEED</sequence>
<accession>A0A850ETB5</accession>
<dbReference type="AlphaFoldDB" id="A0A850ETB5"/>
<gene>
    <name evidence="1" type="ORF">HPT30_22160</name>
</gene>
<keyword evidence="2" id="KW-1185">Reference proteome</keyword>
<dbReference type="RefSeq" id="WP_175373490.1">
    <property type="nucleotide sequence ID" value="NZ_JABWCS010000217.1"/>
</dbReference>
<dbReference type="InterPro" id="IPR010813">
    <property type="entry name" value="DUF1413"/>
</dbReference>
<organism evidence="1 2">
    <name type="scientific">Paenibacillus agri</name>
    <dbReference type="NCBI Taxonomy" id="2744309"/>
    <lineage>
        <taxon>Bacteria</taxon>
        <taxon>Bacillati</taxon>
        <taxon>Bacillota</taxon>
        <taxon>Bacilli</taxon>
        <taxon>Bacillales</taxon>
        <taxon>Paenibacillaceae</taxon>
        <taxon>Paenibacillus</taxon>
    </lineage>
</organism>
<evidence type="ECO:0000313" key="1">
    <source>
        <dbReference type="EMBL" id="NUU63060.1"/>
    </source>
</evidence>
<name>A0A850ETB5_9BACL</name>
<protein>
    <submittedName>
        <fullName evidence="1">Uncharacterized protein</fullName>
    </submittedName>
</protein>
<dbReference type="EMBL" id="JABWCS010000217">
    <property type="protein sequence ID" value="NUU63060.1"/>
    <property type="molecule type" value="Genomic_DNA"/>
</dbReference>
<dbReference type="Proteomes" id="UP000564806">
    <property type="component" value="Unassembled WGS sequence"/>
</dbReference>
<proteinExistence type="predicted"/>
<reference evidence="1" key="1">
    <citation type="submission" date="2020-06" db="EMBL/GenBank/DDBJ databases">
        <title>Paenibacillus sp. nov., isolated from soil.</title>
        <authorList>
            <person name="Seo Y.L."/>
        </authorList>
    </citation>
    <scope>NUCLEOTIDE SEQUENCE [LARGE SCALE GENOMIC DNA]</scope>
    <source>
        <strain evidence="1">JW14</strain>
    </source>
</reference>
<evidence type="ECO:0000313" key="2">
    <source>
        <dbReference type="Proteomes" id="UP000564806"/>
    </source>
</evidence>
<comment type="caution">
    <text evidence="1">The sequence shown here is derived from an EMBL/GenBank/DDBJ whole genome shotgun (WGS) entry which is preliminary data.</text>
</comment>
<dbReference type="Pfam" id="PF07205">
    <property type="entry name" value="DUF1413"/>
    <property type="match status" value="1"/>
</dbReference>